<keyword evidence="7" id="KW-0238">DNA-binding</keyword>
<dbReference type="GO" id="GO:0000978">
    <property type="term" value="F:RNA polymerase II cis-regulatory region sequence-specific DNA binding"/>
    <property type="evidence" value="ECO:0007669"/>
    <property type="project" value="TreeGrafter"/>
</dbReference>
<dbReference type="Pfam" id="PF00096">
    <property type="entry name" value="zf-C2H2"/>
    <property type="match status" value="3"/>
</dbReference>
<keyword evidence="9" id="KW-0804">Transcription</keyword>
<keyword evidence="3" id="KW-0677">Repeat</keyword>
<evidence type="ECO:0000256" key="2">
    <source>
        <dbReference type="ARBA" id="ARBA00022723"/>
    </source>
</evidence>
<evidence type="ECO:0000259" key="13">
    <source>
        <dbReference type="PROSITE" id="PS50157"/>
    </source>
</evidence>
<keyword evidence="6" id="KW-0805">Transcription regulation</keyword>
<proteinExistence type="predicted"/>
<dbReference type="Proteomes" id="UP000007796">
    <property type="component" value="Unassembled WGS sequence"/>
</dbReference>
<dbReference type="InterPro" id="IPR036236">
    <property type="entry name" value="Znf_C2H2_sf"/>
</dbReference>
<dbReference type="AlphaFoldDB" id="F0XRE9"/>
<evidence type="ECO:0000256" key="8">
    <source>
        <dbReference type="ARBA" id="ARBA00023159"/>
    </source>
</evidence>
<keyword evidence="15" id="KW-1185">Reference proteome</keyword>
<comment type="subcellular location">
    <subcellularLocation>
        <location evidence="1">Nucleus</location>
    </subcellularLocation>
</comment>
<feature type="domain" description="C2H2-type" evidence="13">
    <location>
        <begin position="223"/>
        <end position="252"/>
    </location>
</feature>
<feature type="compositionally biased region" description="Polar residues" evidence="12">
    <location>
        <begin position="1"/>
        <end position="17"/>
    </location>
</feature>
<evidence type="ECO:0000256" key="12">
    <source>
        <dbReference type="SAM" id="MobiDB-lite"/>
    </source>
</evidence>
<evidence type="ECO:0000256" key="6">
    <source>
        <dbReference type="ARBA" id="ARBA00023015"/>
    </source>
</evidence>
<dbReference type="EMBL" id="GL629807">
    <property type="protein sequence ID" value="EFW99829.1"/>
    <property type="molecule type" value="Genomic_DNA"/>
</dbReference>
<dbReference type="eggNOG" id="KOG1721">
    <property type="taxonomic scope" value="Eukaryota"/>
</dbReference>
<name>F0XRE9_GROCL</name>
<feature type="domain" description="C2H2-type" evidence="13">
    <location>
        <begin position="281"/>
        <end position="311"/>
    </location>
</feature>
<dbReference type="RefSeq" id="XP_014169244.1">
    <property type="nucleotide sequence ID" value="XM_014313769.1"/>
</dbReference>
<keyword evidence="10" id="KW-0539">Nucleus</keyword>
<feature type="compositionally biased region" description="Polar residues" evidence="12">
    <location>
        <begin position="583"/>
        <end position="594"/>
    </location>
</feature>
<dbReference type="FunFam" id="3.30.160.60:FF:000774">
    <property type="entry name" value="Zinc finger protein"/>
    <property type="match status" value="1"/>
</dbReference>
<feature type="region of interest" description="Disordered" evidence="12">
    <location>
        <begin position="377"/>
        <end position="425"/>
    </location>
</feature>
<feature type="compositionally biased region" description="Polar residues" evidence="12">
    <location>
        <begin position="170"/>
        <end position="179"/>
    </location>
</feature>
<keyword evidence="5" id="KW-0862">Zinc</keyword>
<dbReference type="FunFam" id="3.30.160.60:FF:000072">
    <property type="entry name" value="zinc finger protein 143 isoform X1"/>
    <property type="match status" value="1"/>
</dbReference>
<dbReference type="GO" id="GO:0005667">
    <property type="term" value="C:transcription regulator complex"/>
    <property type="evidence" value="ECO:0007669"/>
    <property type="project" value="TreeGrafter"/>
</dbReference>
<keyword evidence="8" id="KW-0010">Activator</keyword>
<evidence type="ECO:0000256" key="10">
    <source>
        <dbReference type="ARBA" id="ARBA00023242"/>
    </source>
</evidence>
<feature type="compositionally biased region" description="Low complexity" evidence="12">
    <location>
        <begin position="152"/>
        <end position="169"/>
    </location>
</feature>
<feature type="region of interest" description="Disordered" evidence="12">
    <location>
        <begin position="69"/>
        <end position="126"/>
    </location>
</feature>
<feature type="domain" description="C2H2-type" evidence="13">
    <location>
        <begin position="193"/>
        <end position="222"/>
    </location>
</feature>
<protein>
    <submittedName>
        <fullName evidence="14">C2h2 transcription factor</fullName>
    </submittedName>
</protein>
<feature type="domain" description="C2H2-type" evidence="13">
    <location>
        <begin position="253"/>
        <end position="280"/>
    </location>
</feature>
<keyword evidence="4 11" id="KW-0863">Zinc-finger</keyword>
<gene>
    <name evidence="14" type="ORF">CMQ_147</name>
</gene>
<evidence type="ECO:0000313" key="14">
    <source>
        <dbReference type="EMBL" id="EFW99829.1"/>
    </source>
</evidence>
<dbReference type="PROSITE" id="PS00028">
    <property type="entry name" value="ZINC_FINGER_C2H2_1"/>
    <property type="match status" value="4"/>
</dbReference>
<feature type="region of interest" description="Disordered" evidence="12">
    <location>
        <begin position="144"/>
        <end position="182"/>
    </location>
</feature>
<evidence type="ECO:0000256" key="4">
    <source>
        <dbReference type="ARBA" id="ARBA00022771"/>
    </source>
</evidence>
<evidence type="ECO:0000256" key="7">
    <source>
        <dbReference type="ARBA" id="ARBA00023125"/>
    </source>
</evidence>
<dbReference type="InterPro" id="IPR013087">
    <property type="entry name" value="Znf_C2H2_type"/>
</dbReference>
<dbReference type="InParanoid" id="F0XRE9"/>
<reference evidence="14 15" key="1">
    <citation type="journal article" date="2011" name="Proc. Natl. Acad. Sci. U.S.A.">
        <title>Genome and transcriptome analyses of the mountain pine beetle-fungal symbiont Grosmannia clavigera, a lodgepole pine pathogen.</title>
        <authorList>
            <person name="DiGuistini S."/>
            <person name="Wang Y."/>
            <person name="Liao N.Y."/>
            <person name="Taylor G."/>
            <person name="Tanguay P."/>
            <person name="Feau N."/>
            <person name="Henrissat B."/>
            <person name="Chan S.K."/>
            <person name="Hesse-Orce U."/>
            <person name="Alamouti S.M."/>
            <person name="Tsui C.K.M."/>
            <person name="Docking R.T."/>
            <person name="Levasseur A."/>
            <person name="Haridas S."/>
            <person name="Robertson G."/>
            <person name="Birol I."/>
            <person name="Holt R.A."/>
            <person name="Marra M.A."/>
            <person name="Hamelin R.C."/>
            <person name="Hirst M."/>
            <person name="Jones S.J.M."/>
            <person name="Bohlmann J."/>
            <person name="Breuil C."/>
        </authorList>
    </citation>
    <scope>NUCLEOTIDE SEQUENCE [LARGE SCALE GENOMIC DNA]</scope>
    <source>
        <strain evidence="15">kw1407 / UAMH 11150</strain>
    </source>
</reference>
<dbReference type="OrthoDB" id="427030at2759"/>
<dbReference type="STRING" id="655863.F0XRE9"/>
<accession>F0XRE9</accession>
<dbReference type="SUPFAM" id="SSF57667">
    <property type="entry name" value="beta-beta-alpha zinc fingers"/>
    <property type="match status" value="2"/>
</dbReference>
<dbReference type="PANTHER" id="PTHR14003">
    <property type="entry name" value="TRANSCRIPTIONAL REPRESSOR PROTEIN YY"/>
    <property type="match status" value="1"/>
</dbReference>
<dbReference type="GO" id="GO:0008270">
    <property type="term" value="F:zinc ion binding"/>
    <property type="evidence" value="ECO:0007669"/>
    <property type="project" value="UniProtKB-KW"/>
</dbReference>
<sequence length="614" mass="64680">MISPSSSFLMTGTPYGQSSAVSSGVSAGVAGLPTSGPATSQQMSAAVVSAGASPMMPMASPGTYISGLSSEAEEDQATSLAAARSIQGRRRSERLGRANPSPPPTTAGSASSSTTSGNSSGDTFRPQFSTQVDILMRTIQSRAEEAADKKTPGSSYQQSQGQSPMYSSQTMGTSPTGTLGTEDEAVEPVTKPFACTIANCTMTFWQKTHLDIHKRSHTGEKPYVCSYVGCGAHFSQLGNLRTHERRHTGEKPFRCDKCGKYFAQRGNLKAHVKTHLRLQPYECRLDLCKKRFTQLGNMKAHQNKYHATSLAALTNKFAQAAEGDEEAAASITEEDRELFQHFADLYKNSNKGIKGRGKHRRVRPVVPKLPISADIMNSAPTFGNDPASSSRRTRISRGGIRGAGDATQPNMLGMPGPMAHHPAITPTSADGYMVYPSLSSHSPSGASTVPYSSSLGKLVNGPPDNSSITAAGHGGHNGHNNGSAYGHHHGHPPPLPPPLLPSGPYGGQPAMTHSISSSHAHASHQGHHHPAHQHPHGNLHGQPMHGIASIHGHSSQHGHGGPSGPVGPHPGHQHHGHPGHSSTAANGRQPSATGFVSYDNDPVRGNGMYDNGVY</sequence>
<dbReference type="GO" id="GO:0000785">
    <property type="term" value="C:chromatin"/>
    <property type="evidence" value="ECO:0007669"/>
    <property type="project" value="TreeGrafter"/>
</dbReference>
<feature type="compositionally biased region" description="Pro residues" evidence="12">
    <location>
        <begin position="492"/>
        <end position="501"/>
    </location>
</feature>
<feature type="compositionally biased region" description="Basic residues" evidence="12">
    <location>
        <begin position="521"/>
        <end position="537"/>
    </location>
</feature>
<evidence type="ECO:0000256" key="5">
    <source>
        <dbReference type="ARBA" id="ARBA00022833"/>
    </source>
</evidence>
<dbReference type="HOGENOM" id="CLU_444844_0_0_1"/>
<dbReference type="FunFam" id="3.30.160.60:FF:000125">
    <property type="entry name" value="Putative zinc finger protein 143"/>
    <property type="match status" value="1"/>
</dbReference>
<dbReference type="GO" id="GO:0000981">
    <property type="term" value="F:DNA-binding transcription factor activity, RNA polymerase II-specific"/>
    <property type="evidence" value="ECO:0007669"/>
    <property type="project" value="UniProtKB-ARBA"/>
</dbReference>
<feature type="region of interest" description="Disordered" evidence="12">
    <location>
        <begin position="1"/>
        <end position="26"/>
    </location>
</feature>
<evidence type="ECO:0000313" key="15">
    <source>
        <dbReference type="Proteomes" id="UP000007796"/>
    </source>
</evidence>
<feature type="region of interest" description="Disordered" evidence="12">
    <location>
        <begin position="455"/>
        <end position="614"/>
    </location>
</feature>
<dbReference type="Gene3D" id="3.30.160.60">
    <property type="entry name" value="Classic Zinc Finger"/>
    <property type="match status" value="4"/>
</dbReference>
<feature type="compositionally biased region" description="Low complexity" evidence="12">
    <location>
        <begin position="507"/>
        <end position="520"/>
    </location>
</feature>
<dbReference type="PROSITE" id="PS50157">
    <property type="entry name" value="ZINC_FINGER_C2H2_2"/>
    <property type="match status" value="4"/>
</dbReference>
<evidence type="ECO:0000256" key="3">
    <source>
        <dbReference type="ARBA" id="ARBA00022737"/>
    </source>
</evidence>
<keyword evidence="2" id="KW-0479">Metal-binding</keyword>
<evidence type="ECO:0000256" key="1">
    <source>
        <dbReference type="ARBA" id="ARBA00004123"/>
    </source>
</evidence>
<feature type="compositionally biased region" description="Low complexity" evidence="12">
    <location>
        <begin position="106"/>
        <end position="121"/>
    </location>
</feature>
<evidence type="ECO:0000256" key="9">
    <source>
        <dbReference type="ARBA" id="ARBA00023163"/>
    </source>
</evidence>
<dbReference type="SMART" id="SM00355">
    <property type="entry name" value="ZnF_C2H2"/>
    <property type="match status" value="4"/>
</dbReference>
<organism evidence="15">
    <name type="scientific">Grosmannia clavigera (strain kw1407 / UAMH 11150)</name>
    <name type="common">Blue stain fungus</name>
    <name type="synonym">Graphiocladiella clavigera</name>
    <dbReference type="NCBI Taxonomy" id="655863"/>
    <lineage>
        <taxon>Eukaryota</taxon>
        <taxon>Fungi</taxon>
        <taxon>Dikarya</taxon>
        <taxon>Ascomycota</taxon>
        <taxon>Pezizomycotina</taxon>
        <taxon>Sordariomycetes</taxon>
        <taxon>Sordariomycetidae</taxon>
        <taxon>Ophiostomatales</taxon>
        <taxon>Ophiostomataceae</taxon>
        <taxon>Leptographium</taxon>
    </lineage>
</organism>
<evidence type="ECO:0000256" key="11">
    <source>
        <dbReference type="PROSITE-ProRule" id="PRU00042"/>
    </source>
</evidence>
<dbReference type="PANTHER" id="PTHR14003:SF24">
    <property type="entry name" value="ZINC FINGER PROTEIN 410"/>
    <property type="match status" value="1"/>
</dbReference>
<dbReference type="GeneID" id="25974351"/>